<comment type="catalytic activity">
    <reaction evidence="1">
        <text>5-amino-6-(5-phospho-D-ribosylamino)uracil + H2O = 5,6-diaminouracil + D-ribose 5-phosphate</text>
        <dbReference type="Rhea" id="RHEA:55020"/>
        <dbReference type="ChEBI" id="CHEBI:15377"/>
        <dbReference type="ChEBI" id="CHEBI:46252"/>
        <dbReference type="ChEBI" id="CHEBI:58453"/>
        <dbReference type="ChEBI" id="CHEBI:78346"/>
    </reaction>
</comment>
<sequence length="181" mass="21252">MNYNNTWLVEKFKSKEKIKYLFFWGHHPSKNGSITQSCFSQWWHSSFEVDGVKYKTAEHWMMAEKARLFDDDIAIEKILKTNTPAEAKKMGRLVKNFNAVIWDQHKFEIVVNGNLHKFSQHDAMKTFLINTKERVLVEASPVDNIWGIGMAADHEHIENPLKWRGENLLGYALMEVRDKLK</sequence>
<dbReference type="Gene3D" id="1.10.357.40">
    <property type="entry name" value="YbiA-like"/>
    <property type="match status" value="1"/>
</dbReference>
<dbReference type="RefSeq" id="WP_014679144.1">
    <property type="nucleotide sequence ID" value="NC_017770.1"/>
</dbReference>
<organism evidence="4 5">
    <name type="scientific">Solitalea canadensis (strain ATCC 29591 / DSM 3403 / JCM 21819 / LMG 8368 / NBRC 15130 / NCIMB 12057 / USAM 9D)</name>
    <name type="common">Flexibacter canadensis</name>
    <dbReference type="NCBI Taxonomy" id="929556"/>
    <lineage>
        <taxon>Bacteria</taxon>
        <taxon>Pseudomonadati</taxon>
        <taxon>Bacteroidota</taxon>
        <taxon>Sphingobacteriia</taxon>
        <taxon>Sphingobacteriales</taxon>
        <taxon>Sphingobacteriaceae</taxon>
        <taxon>Solitalea</taxon>
    </lineage>
</organism>
<dbReference type="STRING" id="929556.Solca_0797"/>
<dbReference type="Proteomes" id="UP000007590">
    <property type="component" value="Chromosome"/>
</dbReference>
<dbReference type="Pfam" id="PF08719">
    <property type="entry name" value="NADAR"/>
    <property type="match status" value="1"/>
</dbReference>
<dbReference type="InterPro" id="IPR012816">
    <property type="entry name" value="NADAR"/>
</dbReference>
<proteinExistence type="predicted"/>
<evidence type="ECO:0000313" key="5">
    <source>
        <dbReference type="Proteomes" id="UP000007590"/>
    </source>
</evidence>
<dbReference type="KEGG" id="scn:Solca_0797"/>
<dbReference type="SUPFAM" id="SSF143990">
    <property type="entry name" value="YbiA-like"/>
    <property type="match status" value="1"/>
</dbReference>
<gene>
    <name evidence="4" type="ordered locus">Solca_0797</name>
</gene>
<dbReference type="NCBIfam" id="TIGR02464">
    <property type="entry name" value="ribofla_fusion"/>
    <property type="match status" value="1"/>
</dbReference>
<reference evidence="4" key="1">
    <citation type="submission" date="2012-02" db="EMBL/GenBank/DDBJ databases">
        <title>The complete genome of Solitalea canadensis DSM 3403.</title>
        <authorList>
            <consortium name="US DOE Joint Genome Institute (JGI-PGF)"/>
            <person name="Lucas S."/>
            <person name="Copeland A."/>
            <person name="Lapidus A."/>
            <person name="Glavina del Rio T."/>
            <person name="Dalin E."/>
            <person name="Tice H."/>
            <person name="Bruce D."/>
            <person name="Goodwin L."/>
            <person name="Pitluck S."/>
            <person name="Peters L."/>
            <person name="Ovchinnikova G."/>
            <person name="Lu M."/>
            <person name="Kyrpides N."/>
            <person name="Mavromatis K."/>
            <person name="Ivanova N."/>
            <person name="Brettin T."/>
            <person name="Detter J.C."/>
            <person name="Han C."/>
            <person name="Larimer F."/>
            <person name="Land M."/>
            <person name="Hauser L."/>
            <person name="Markowitz V."/>
            <person name="Cheng J.-F."/>
            <person name="Hugenholtz P."/>
            <person name="Woyke T."/>
            <person name="Wu D."/>
            <person name="Spring S."/>
            <person name="Schroeder M."/>
            <person name="Kopitz M."/>
            <person name="Brambilla E."/>
            <person name="Klenk H.-P."/>
            <person name="Eisen J.A."/>
        </authorList>
    </citation>
    <scope>NUCLEOTIDE SEQUENCE</scope>
    <source>
        <strain evidence="4">DSM 3403</strain>
    </source>
</reference>
<protein>
    <recommendedName>
        <fullName evidence="3">NADAR domain-containing protein</fullName>
    </recommendedName>
</protein>
<keyword evidence="5" id="KW-1185">Reference proteome</keyword>
<evidence type="ECO:0000256" key="1">
    <source>
        <dbReference type="ARBA" id="ARBA00000022"/>
    </source>
</evidence>
<evidence type="ECO:0000256" key="2">
    <source>
        <dbReference type="ARBA" id="ARBA00000751"/>
    </source>
</evidence>
<dbReference type="HOGENOM" id="CLU_084247_1_0_10"/>
<dbReference type="AlphaFoldDB" id="H8KPL8"/>
<dbReference type="EMBL" id="CP003349">
    <property type="protein sequence ID" value="AFD05916.1"/>
    <property type="molecule type" value="Genomic_DNA"/>
</dbReference>
<dbReference type="CDD" id="cd15457">
    <property type="entry name" value="NADAR"/>
    <property type="match status" value="1"/>
</dbReference>
<accession>H8KPL8</accession>
<dbReference type="OrthoDB" id="67297at2"/>
<evidence type="ECO:0000313" key="4">
    <source>
        <dbReference type="EMBL" id="AFD05916.1"/>
    </source>
</evidence>
<comment type="catalytic activity">
    <reaction evidence="2">
        <text>2,5-diamino-6-hydroxy-4-(5-phosphoribosylamino)-pyrimidine + H2O = 2,5,6-triamino-4-hydroxypyrimidine + D-ribose 5-phosphate</text>
        <dbReference type="Rhea" id="RHEA:23436"/>
        <dbReference type="ChEBI" id="CHEBI:15377"/>
        <dbReference type="ChEBI" id="CHEBI:58614"/>
        <dbReference type="ChEBI" id="CHEBI:78346"/>
        <dbReference type="ChEBI" id="CHEBI:137796"/>
    </reaction>
</comment>
<evidence type="ECO:0000259" key="3">
    <source>
        <dbReference type="Pfam" id="PF08719"/>
    </source>
</evidence>
<dbReference type="InterPro" id="IPR037238">
    <property type="entry name" value="YbiA-like_sf"/>
</dbReference>
<feature type="domain" description="NADAR" evidence="3">
    <location>
        <begin position="22"/>
        <end position="181"/>
    </location>
</feature>
<dbReference type="eggNOG" id="COG3236">
    <property type="taxonomic scope" value="Bacteria"/>
</dbReference>
<name>H8KPL8_SOLCM</name>